<organism evidence="3 4">
    <name type="scientific">Apiosordaria backusii</name>
    <dbReference type="NCBI Taxonomy" id="314023"/>
    <lineage>
        <taxon>Eukaryota</taxon>
        <taxon>Fungi</taxon>
        <taxon>Dikarya</taxon>
        <taxon>Ascomycota</taxon>
        <taxon>Pezizomycotina</taxon>
        <taxon>Sordariomycetes</taxon>
        <taxon>Sordariomycetidae</taxon>
        <taxon>Sordariales</taxon>
        <taxon>Lasiosphaeriaceae</taxon>
        <taxon>Apiosordaria</taxon>
    </lineage>
</organism>
<comment type="caution">
    <text evidence="3">The sequence shown here is derived from an EMBL/GenBank/DDBJ whole genome shotgun (WGS) entry which is preliminary data.</text>
</comment>
<accession>A0AA40B2Q8</accession>
<dbReference type="Proteomes" id="UP001172159">
    <property type="component" value="Unassembled WGS sequence"/>
</dbReference>
<feature type="compositionally biased region" description="Polar residues" evidence="2">
    <location>
        <begin position="98"/>
        <end position="131"/>
    </location>
</feature>
<proteinExistence type="predicted"/>
<reference evidence="3" key="1">
    <citation type="submission" date="2023-06" db="EMBL/GenBank/DDBJ databases">
        <title>Genome-scale phylogeny and comparative genomics of the fungal order Sordariales.</title>
        <authorList>
            <consortium name="Lawrence Berkeley National Laboratory"/>
            <person name="Hensen N."/>
            <person name="Bonometti L."/>
            <person name="Westerberg I."/>
            <person name="Brannstrom I.O."/>
            <person name="Guillou S."/>
            <person name="Cros-Aarteil S."/>
            <person name="Calhoun S."/>
            <person name="Haridas S."/>
            <person name="Kuo A."/>
            <person name="Mondo S."/>
            <person name="Pangilinan J."/>
            <person name="Riley R."/>
            <person name="Labutti K."/>
            <person name="Andreopoulos B."/>
            <person name="Lipzen A."/>
            <person name="Chen C."/>
            <person name="Yanf M."/>
            <person name="Daum C."/>
            <person name="Ng V."/>
            <person name="Clum A."/>
            <person name="Steindorff A."/>
            <person name="Ohm R."/>
            <person name="Martin F."/>
            <person name="Silar P."/>
            <person name="Natvig D."/>
            <person name="Lalanne C."/>
            <person name="Gautier V."/>
            <person name="Ament-Velasquez S.L."/>
            <person name="Kruys A."/>
            <person name="Hutchinson M.I."/>
            <person name="Powell A.J."/>
            <person name="Barry K."/>
            <person name="Miller A.N."/>
            <person name="Grigoriev I.V."/>
            <person name="Debuchy R."/>
            <person name="Gladieux P."/>
            <person name="Thoren M.H."/>
            <person name="Johannesson H."/>
        </authorList>
    </citation>
    <scope>NUCLEOTIDE SEQUENCE</scope>
    <source>
        <strain evidence="3">CBS 540.89</strain>
    </source>
</reference>
<evidence type="ECO:0000313" key="4">
    <source>
        <dbReference type="Proteomes" id="UP001172159"/>
    </source>
</evidence>
<keyword evidence="1" id="KW-0175">Coiled coil</keyword>
<feature type="region of interest" description="Disordered" evidence="2">
    <location>
        <begin position="1"/>
        <end position="20"/>
    </location>
</feature>
<dbReference type="AlphaFoldDB" id="A0AA40B2Q8"/>
<feature type="region of interest" description="Disordered" evidence="2">
    <location>
        <begin position="44"/>
        <end position="63"/>
    </location>
</feature>
<feature type="region of interest" description="Disordered" evidence="2">
    <location>
        <begin position="88"/>
        <end position="145"/>
    </location>
</feature>
<feature type="non-terminal residue" evidence="3">
    <location>
        <position position="1"/>
    </location>
</feature>
<keyword evidence="4" id="KW-1185">Reference proteome</keyword>
<feature type="coiled-coil region" evidence="1">
    <location>
        <begin position="308"/>
        <end position="361"/>
    </location>
</feature>
<gene>
    <name evidence="3" type="ORF">B0T21DRAFT_37716</name>
</gene>
<sequence length="366" mass="40083">QPDQLPNRATPELAPSNEPQLRCTGGPDICDRCHFRAIDCVLPTKSGPSDPKLRNPSQSTRPIVVEPDGLSAVDEIICHAPSSSPALRGTTDIFATPPDSSTESGSNIDYVNVGISGSNTHDPSSSTQLSTPFHEETSLSQQAQDEPTASCNCLNNLIRVLQQLDDDEFHLATLPLDQVLQLQKWLVFQCCQPLDCPACLPLSSVHTILLVICDRLSEMFQCIHLRIKRANVIMGEVGSVDGVNEYVNMQARPLGLAGRNMTSTEPSRPQIFDGASGLPTTASRCNPLMFSDEFRGLYSNEEQIHMIRALLELQIRNLKQLLVRVEETEIVQTSRARLSKVEALKAQLASASRSIDEAFRAILEGS</sequence>
<evidence type="ECO:0000313" key="3">
    <source>
        <dbReference type="EMBL" id="KAK0726612.1"/>
    </source>
</evidence>
<evidence type="ECO:0000256" key="2">
    <source>
        <dbReference type="SAM" id="MobiDB-lite"/>
    </source>
</evidence>
<name>A0AA40B2Q8_9PEZI</name>
<dbReference type="EMBL" id="JAUKTV010000010">
    <property type="protein sequence ID" value="KAK0726612.1"/>
    <property type="molecule type" value="Genomic_DNA"/>
</dbReference>
<protein>
    <submittedName>
        <fullName evidence="3">Uncharacterized protein</fullName>
    </submittedName>
</protein>
<evidence type="ECO:0000256" key="1">
    <source>
        <dbReference type="SAM" id="Coils"/>
    </source>
</evidence>